<keyword evidence="1" id="KW-1133">Transmembrane helix</keyword>
<dbReference type="Proteomes" id="UP000799770">
    <property type="component" value="Unassembled WGS sequence"/>
</dbReference>
<keyword evidence="1" id="KW-0472">Membrane</keyword>
<dbReference type="EMBL" id="ML977335">
    <property type="protein sequence ID" value="KAF2111052.1"/>
    <property type="molecule type" value="Genomic_DNA"/>
</dbReference>
<sequence length="103" mass="10952">MTTVTGTRMFQDNVGLAIGQETALTRSHSASAGPGLPKGPVVLILILVTTTLIAGSLAMQWANGNLEVHATSSVSKTLYRLHTDLNLLQTTVLYISGILAFHY</sequence>
<proteinExistence type="predicted"/>
<protein>
    <submittedName>
        <fullName evidence="2">Uncharacterized protein</fullName>
    </submittedName>
</protein>
<keyword evidence="3" id="KW-1185">Reference proteome</keyword>
<evidence type="ECO:0000313" key="2">
    <source>
        <dbReference type="EMBL" id="KAF2111052.1"/>
    </source>
</evidence>
<evidence type="ECO:0000256" key="1">
    <source>
        <dbReference type="SAM" id="Phobius"/>
    </source>
</evidence>
<keyword evidence="1" id="KW-0812">Transmembrane</keyword>
<dbReference type="AlphaFoldDB" id="A0A6A5YV92"/>
<name>A0A6A5YV92_9PLEO</name>
<gene>
    <name evidence="2" type="ORF">BDV96DRAFT_603191</name>
</gene>
<feature type="transmembrane region" description="Helical" evidence="1">
    <location>
        <begin position="41"/>
        <end position="62"/>
    </location>
</feature>
<organism evidence="2 3">
    <name type="scientific">Lophiotrema nucula</name>
    <dbReference type="NCBI Taxonomy" id="690887"/>
    <lineage>
        <taxon>Eukaryota</taxon>
        <taxon>Fungi</taxon>
        <taxon>Dikarya</taxon>
        <taxon>Ascomycota</taxon>
        <taxon>Pezizomycotina</taxon>
        <taxon>Dothideomycetes</taxon>
        <taxon>Pleosporomycetidae</taxon>
        <taxon>Pleosporales</taxon>
        <taxon>Lophiotremataceae</taxon>
        <taxon>Lophiotrema</taxon>
    </lineage>
</organism>
<accession>A0A6A5YV92</accession>
<evidence type="ECO:0000313" key="3">
    <source>
        <dbReference type="Proteomes" id="UP000799770"/>
    </source>
</evidence>
<reference evidence="2" key="1">
    <citation type="journal article" date="2020" name="Stud. Mycol.">
        <title>101 Dothideomycetes genomes: a test case for predicting lifestyles and emergence of pathogens.</title>
        <authorList>
            <person name="Haridas S."/>
            <person name="Albert R."/>
            <person name="Binder M."/>
            <person name="Bloem J."/>
            <person name="Labutti K."/>
            <person name="Salamov A."/>
            <person name="Andreopoulos B."/>
            <person name="Baker S."/>
            <person name="Barry K."/>
            <person name="Bills G."/>
            <person name="Bluhm B."/>
            <person name="Cannon C."/>
            <person name="Castanera R."/>
            <person name="Culley D."/>
            <person name="Daum C."/>
            <person name="Ezra D."/>
            <person name="Gonzalez J."/>
            <person name="Henrissat B."/>
            <person name="Kuo A."/>
            <person name="Liang C."/>
            <person name="Lipzen A."/>
            <person name="Lutzoni F."/>
            <person name="Magnuson J."/>
            <person name="Mondo S."/>
            <person name="Nolan M."/>
            <person name="Ohm R."/>
            <person name="Pangilinan J."/>
            <person name="Park H.-J."/>
            <person name="Ramirez L."/>
            <person name="Alfaro M."/>
            <person name="Sun H."/>
            <person name="Tritt A."/>
            <person name="Yoshinaga Y."/>
            <person name="Zwiers L.-H."/>
            <person name="Turgeon B."/>
            <person name="Goodwin S."/>
            <person name="Spatafora J."/>
            <person name="Crous P."/>
            <person name="Grigoriev I."/>
        </authorList>
    </citation>
    <scope>NUCLEOTIDE SEQUENCE</scope>
    <source>
        <strain evidence="2">CBS 627.86</strain>
    </source>
</reference>